<organism evidence="1">
    <name type="scientific">virus sp. ctkyY8</name>
    <dbReference type="NCBI Taxonomy" id="2827995"/>
    <lineage>
        <taxon>Viruses</taxon>
    </lineage>
</organism>
<dbReference type="EMBL" id="BK059095">
    <property type="protein sequence ID" value="DAE29568.1"/>
    <property type="molecule type" value="Genomic_DNA"/>
</dbReference>
<reference evidence="1" key="1">
    <citation type="journal article" date="2021" name="Proc. Natl. Acad. Sci. U.S.A.">
        <title>A Catalog of Tens of Thousands of Viruses from Human Metagenomes Reveals Hidden Associations with Chronic Diseases.</title>
        <authorList>
            <person name="Tisza M.J."/>
            <person name="Buck C.B."/>
        </authorList>
    </citation>
    <scope>NUCLEOTIDE SEQUENCE</scope>
    <source>
        <strain evidence="1">CtkyY8</strain>
    </source>
</reference>
<protein>
    <submittedName>
        <fullName evidence="1">Uncharacterized protein</fullName>
    </submittedName>
</protein>
<accession>A0A8S5RDV0</accession>
<name>A0A8S5RDV0_9VIRU</name>
<evidence type="ECO:0000313" key="1">
    <source>
        <dbReference type="EMBL" id="DAE29568.1"/>
    </source>
</evidence>
<proteinExistence type="predicted"/>
<sequence length="30" mass="3700">MTAISAFYHSTIVQLERERNRRHVRKKDEQ</sequence>